<evidence type="ECO:0000313" key="2">
    <source>
        <dbReference type="EMBL" id="MFC4617639.1"/>
    </source>
</evidence>
<proteinExistence type="predicted"/>
<keyword evidence="3" id="KW-1185">Reference proteome</keyword>
<dbReference type="Proteomes" id="UP001596022">
    <property type="component" value="Unassembled WGS sequence"/>
</dbReference>
<keyword evidence="2" id="KW-0808">Transferase</keyword>
<keyword evidence="2" id="KW-0012">Acyltransferase</keyword>
<dbReference type="PANTHER" id="PTHR43415">
    <property type="entry name" value="SPERMIDINE N(1)-ACETYLTRANSFERASE"/>
    <property type="match status" value="1"/>
</dbReference>
<dbReference type="Gene3D" id="3.40.630.30">
    <property type="match status" value="1"/>
</dbReference>
<dbReference type="PANTHER" id="PTHR43415:SF3">
    <property type="entry name" value="GNAT-FAMILY ACETYLTRANSFERASE"/>
    <property type="match status" value="1"/>
</dbReference>
<comment type="caution">
    <text evidence="2">The sequence shown here is derived from an EMBL/GenBank/DDBJ whole genome shotgun (WGS) entry which is preliminary data.</text>
</comment>
<evidence type="ECO:0000313" key="3">
    <source>
        <dbReference type="Proteomes" id="UP001596022"/>
    </source>
</evidence>
<protein>
    <submittedName>
        <fullName evidence="2">GNAT family N-acetyltransferase</fullName>
        <ecNumber evidence="2">2.3.-.-</ecNumber>
    </submittedName>
</protein>
<organism evidence="2 3">
    <name type="scientific">Camelliibacillus cellulosilyticus</name>
    <dbReference type="NCBI Taxonomy" id="2174486"/>
    <lineage>
        <taxon>Bacteria</taxon>
        <taxon>Bacillati</taxon>
        <taxon>Bacillota</taxon>
        <taxon>Bacilli</taxon>
        <taxon>Bacillales</taxon>
        <taxon>Sporolactobacillaceae</taxon>
        <taxon>Camelliibacillus</taxon>
    </lineage>
</organism>
<sequence length="183" mass="21561">MQKVKALEGEKIYLRPLELDDVDILYQSLNNDTQLRRLTGTQKIFSKQEIKDFVMQSQDMTRVGFGIVSQEDDQLVGDLALNNMQFSNNRDANFRIAIFDQFTGRGYGSEAAKLMLDYGFGILNLHRVELEVYSINERAIHVYEKVGFKREGLKRENWYYNHQYYDSIIMSILEDEYRALYQK</sequence>
<dbReference type="InterPro" id="IPR016181">
    <property type="entry name" value="Acyl_CoA_acyltransferase"/>
</dbReference>
<accession>A0ABV9GH80</accession>
<feature type="domain" description="N-acetyltransferase" evidence="1">
    <location>
        <begin position="12"/>
        <end position="175"/>
    </location>
</feature>
<dbReference type="InterPro" id="IPR000182">
    <property type="entry name" value="GNAT_dom"/>
</dbReference>
<dbReference type="EC" id="2.3.-.-" evidence="2"/>
<dbReference type="SUPFAM" id="SSF55729">
    <property type="entry name" value="Acyl-CoA N-acyltransferases (Nat)"/>
    <property type="match status" value="1"/>
</dbReference>
<dbReference type="Pfam" id="PF13302">
    <property type="entry name" value="Acetyltransf_3"/>
    <property type="match status" value="1"/>
</dbReference>
<name>A0ABV9GH80_9BACL</name>
<evidence type="ECO:0000259" key="1">
    <source>
        <dbReference type="PROSITE" id="PS51186"/>
    </source>
</evidence>
<dbReference type="GO" id="GO:0016746">
    <property type="term" value="F:acyltransferase activity"/>
    <property type="evidence" value="ECO:0007669"/>
    <property type="project" value="UniProtKB-KW"/>
</dbReference>
<dbReference type="EMBL" id="JBHSFW010000001">
    <property type="protein sequence ID" value="MFC4617639.1"/>
    <property type="molecule type" value="Genomic_DNA"/>
</dbReference>
<gene>
    <name evidence="2" type="ORF">ACFO4N_02725</name>
</gene>
<reference evidence="3" key="1">
    <citation type="journal article" date="2019" name="Int. J. Syst. Evol. Microbiol.">
        <title>The Global Catalogue of Microorganisms (GCM) 10K type strain sequencing project: providing services to taxonomists for standard genome sequencing and annotation.</title>
        <authorList>
            <consortium name="The Broad Institute Genomics Platform"/>
            <consortium name="The Broad Institute Genome Sequencing Center for Infectious Disease"/>
            <person name="Wu L."/>
            <person name="Ma J."/>
        </authorList>
    </citation>
    <scope>NUCLEOTIDE SEQUENCE [LARGE SCALE GENOMIC DNA]</scope>
    <source>
        <strain evidence="3">CGMCC 1.16306</strain>
    </source>
</reference>
<dbReference type="PROSITE" id="PS51186">
    <property type="entry name" value="GNAT"/>
    <property type="match status" value="1"/>
</dbReference>
<dbReference type="RefSeq" id="WP_376844672.1">
    <property type="nucleotide sequence ID" value="NZ_JBHSFW010000001.1"/>
</dbReference>